<keyword evidence="3" id="KW-1185">Reference proteome</keyword>
<dbReference type="EMBL" id="JAACJK010000164">
    <property type="protein sequence ID" value="KAF5324503.1"/>
    <property type="molecule type" value="Genomic_DNA"/>
</dbReference>
<evidence type="ECO:0000256" key="1">
    <source>
        <dbReference type="SAM" id="MobiDB-lite"/>
    </source>
</evidence>
<reference evidence="2 3" key="1">
    <citation type="journal article" date="2020" name="ISME J.">
        <title>Uncovering the hidden diversity of litter-decomposition mechanisms in mushroom-forming fungi.</title>
        <authorList>
            <person name="Floudas D."/>
            <person name="Bentzer J."/>
            <person name="Ahren D."/>
            <person name="Johansson T."/>
            <person name="Persson P."/>
            <person name="Tunlid A."/>
        </authorList>
    </citation>
    <scope>NUCLEOTIDE SEQUENCE [LARGE SCALE GENOMIC DNA]</scope>
    <source>
        <strain evidence="2 3">CBS 175.51</strain>
    </source>
</reference>
<dbReference type="AlphaFoldDB" id="A0A8H5BL53"/>
<dbReference type="Proteomes" id="UP000541558">
    <property type="component" value="Unassembled WGS sequence"/>
</dbReference>
<feature type="region of interest" description="Disordered" evidence="1">
    <location>
        <begin position="1"/>
        <end position="97"/>
    </location>
</feature>
<accession>A0A8H5BL53</accession>
<proteinExistence type="predicted"/>
<gene>
    <name evidence="2" type="ORF">D9611_004288</name>
</gene>
<evidence type="ECO:0000313" key="2">
    <source>
        <dbReference type="EMBL" id="KAF5324503.1"/>
    </source>
</evidence>
<comment type="caution">
    <text evidence="2">The sequence shown here is derived from an EMBL/GenBank/DDBJ whole genome shotgun (WGS) entry which is preliminary data.</text>
</comment>
<evidence type="ECO:0000313" key="3">
    <source>
        <dbReference type="Proteomes" id="UP000541558"/>
    </source>
</evidence>
<name>A0A8H5BL53_9AGAR</name>
<protein>
    <submittedName>
        <fullName evidence="2">Uncharacterized protein</fullName>
    </submittedName>
</protein>
<organism evidence="2 3">
    <name type="scientific">Ephemerocybe angulata</name>
    <dbReference type="NCBI Taxonomy" id="980116"/>
    <lineage>
        <taxon>Eukaryota</taxon>
        <taxon>Fungi</taxon>
        <taxon>Dikarya</taxon>
        <taxon>Basidiomycota</taxon>
        <taxon>Agaricomycotina</taxon>
        <taxon>Agaricomycetes</taxon>
        <taxon>Agaricomycetidae</taxon>
        <taxon>Agaricales</taxon>
        <taxon>Agaricineae</taxon>
        <taxon>Psathyrellaceae</taxon>
        <taxon>Ephemerocybe</taxon>
    </lineage>
</organism>
<sequence>MPHSSLPGSFDPFATHPFTNNSGLVPASPQPSQYLMPTPSRGARPAYHSQFSYATSQSSSGASTPSSHPTTPMYSPRPQAAKPIFTPFQRSDTSSPELVLKKKGATYLVGK</sequence>
<dbReference type="OrthoDB" id="191192at2759"/>
<feature type="compositionally biased region" description="Low complexity" evidence="1">
    <location>
        <begin position="48"/>
        <end position="76"/>
    </location>
</feature>